<dbReference type="InterPro" id="IPR010316">
    <property type="entry name" value="AlkA_N"/>
</dbReference>
<dbReference type="SMART" id="SM00478">
    <property type="entry name" value="ENDO3c"/>
    <property type="match status" value="1"/>
</dbReference>
<dbReference type="Gene3D" id="1.10.340.30">
    <property type="entry name" value="Hypothetical protein, domain 2"/>
    <property type="match status" value="1"/>
</dbReference>
<dbReference type="Pfam" id="PF00730">
    <property type="entry name" value="HhH-GPD"/>
    <property type="match status" value="1"/>
</dbReference>
<dbReference type="Gene3D" id="3.30.310.20">
    <property type="entry name" value="DNA-3-methyladenine glycosylase AlkA, N-terminal domain"/>
    <property type="match status" value="1"/>
</dbReference>
<dbReference type="CDD" id="cd00056">
    <property type="entry name" value="ENDO3c"/>
    <property type="match status" value="1"/>
</dbReference>
<dbReference type="SMART" id="SM01009">
    <property type="entry name" value="AlkA_N"/>
    <property type="match status" value="1"/>
</dbReference>
<comment type="caution">
    <text evidence="3">The sequence shown here is derived from an EMBL/GenBank/DDBJ whole genome shotgun (WGS) entry which is preliminary data.</text>
</comment>
<accession>A0ABS7TNK7</accession>
<proteinExistence type="predicted"/>
<dbReference type="RefSeq" id="WP_224191531.1">
    <property type="nucleotide sequence ID" value="NZ_JAIRAU010000008.1"/>
</dbReference>
<gene>
    <name evidence="3" type="ORF">K7C98_10915</name>
</gene>
<dbReference type="PANTHER" id="PTHR39337:SF1">
    <property type="entry name" value="BLR5642 PROTEIN"/>
    <property type="match status" value="1"/>
</dbReference>
<evidence type="ECO:0000259" key="2">
    <source>
        <dbReference type="SMART" id="SM01009"/>
    </source>
</evidence>
<evidence type="ECO:0000259" key="1">
    <source>
        <dbReference type="SMART" id="SM00478"/>
    </source>
</evidence>
<dbReference type="InterPro" id="IPR003265">
    <property type="entry name" value="HhH-GPD_domain"/>
</dbReference>
<dbReference type="EMBL" id="JAIRAU010000008">
    <property type="protein sequence ID" value="MBZ5709765.1"/>
    <property type="molecule type" value="Genomic_DNA"/>
</dbReference>
<dbReference type="InterPro" id="IPR011257">
    <property type="entry name" value="DNA_glycosylase"/>
</dbReference>
<evidence type="ECO:0000313" key="3">
    <source>
        <dbReference type="EMBL" id="MBZ5709765.1"/>
    </source>
</evidence>
<dbReference type="Pfam" id="PF04343">
    <property type="entry name" value="DUF488"/>
    <property type="match status" value="1"/>
</dbReference>
<organism evidence="3 4">
    <name type="scientific">Nannocystis pusilla</name>
    <dbReference type="NCBI Taxonomy" id="889268"/>
    <lineage>
        <taxon>Bacteria</taxon>
        <taxon>Pseudomonadati</taxon>
        <taxon>Myxococcota</taxon>
        <taxon>Polyangia</taxon>
        <taxon>Nannocystales</taxon>
        <taxon>Nannocystaceae</taxon>
        <taxon>Nannocystis</taxon>
    </lineage>
</organism>
<feature type="domain" description="HhH-GPD" evidence="1">
    <location>
        <begin position="315"/>
        <end position="478"/>
    </location>
</feature>
<protein>
    <submittedName>
        <fullName evidence="3">DUF488 family protein</fullName>
    </submittedName>
</protein>
<dbReference type="PANTHER" id="PTHR39337">
    <property type="entry name" value="BLR5642 PROTEIN"/>
    <property type="match status" value="1"/>
</dbReference>
<evidence type="ECO:0000313" key="4">
    <source>
        <dbReference type="Proteomes" id="UP001139031"/>
    </source>
</evidence>
<name>A0ABS7TNK7_9BACT</name>
<dbReference type="Pfam" id="PF06029">
    <property type="entry name" value="AlkA_N"/>
    <property type="match status" value="1"/>
</dbReference>
<dbReference type="SUPFAM" id="SSF48150">
    <property type="entry name" value="DNA-glycosylase"/>
    <property type="match status" value="1"/>
</dbReference>
<sequence>MSNRWRGVQIYTIGHSTRTLDELVALLCSFDVAVLADIRTVPRSRHNPQFNGDTLPAALRRRRLKYVHLPHLGGLRRPNKDATNSAWRNRSFKGFADYMQTDEFADGLAELRAWAAKGRVALMCAEAVPWRCHRSLVADALTARGARVEHITGLSRSSPHRMTAFAVVEGGRVTYPGDGDGGESLATSAPFHLEATVRVLQRRPSNRVDVWDDGRYRRVLRIADRLVLVEVEDRGTVDAPDLRCVVVHGEVSRAAHPQLAATLRKVLGLDVDPAPLLRLTTADRKLRPTALALRGMRPPRFAEWFEVFANVVPFQQVSLDAGAAVVARLVERLGESIAHGGRRFHAFPTAAAVASARLTTLRACGLSARKAEVLRRLARAIASGELAEATIAGLATPDALAALAELPGIGPWSAALVLLRGLGRLDVFPPGDVGVARGLRPLMGLAADAPLDVEGFGDRRGYLYFCALGGDMLARGLIHAAPALKRSTSRRSASRIYRGRV</sequence>
<dbReference type="Proteomes" id="UP001139031">
    <property type="component" value="Unassembled WGS sequence"/>
</dbReference>
<feature type="domain" description="DNA-3-methyladenine glycosylase AlkA N-terminal" evidence="2">
    <location>
        <begin position="184"/>
        <end position="303"/>
    </location>
</feature>
<reference evidence="3" key="1">
    <citation type="submission" date="2021-08" db="EMBL/GenBank/DDBJ databases">
        <authorList>
            <person name="Stevens D.C."/>
        </authorList>
    </citation>
    <scope>NUCLEOTIDE SEQUENCE</scope>
    <source>
        <strain evidence="3">DSM 53165</strain>
    </source>
</reference>
<dbReference type="InterPro" id="IPR007438">
    <property type="entry name" value="DUF488"/>
</dbReference>
<dbReference type="InterPro" id="IPR037046">
    <property type="entry name" value="AlkA_N_sf"/>
</dbReference>
<keyword evidence="4" id="KW-1185">Reference proteome</keyword>